<feature type="region of interest" description="Disordered" evidence="1">
    <location>
        <begin position="144"/>
        <end position="196"/>
    </location>
</feature>
<name>A0A1R3GND1_9ROSI</name>
<dbReference type="STRING" id="93759.A0A1R3GND1"/>
<feature type="compositionally biased region" description="Basic and acidic residues" evidence="1">
    <location>
        <begin position="166"/>
        <end position="196"/>
    </location>
</feature>
<feature type="compositionally biased region" description="Basic and acidic residues" evidence="1">
    <location>
        <begin position="88"/>
        <end position="101"/>
    </location>
</feature>
<evidence type="ECO:0000256" key="1">
    <source>
        <dbReference type="SAM" id="MobiDB-lite"/>
    </source>
</evidence>
<reference evidence="3" key="1">
    <citation type="submission" date="2013-09" db="EMBL/GenBank/DDBJ databases">
        <title>Corchorus olitorius genome sequencing.</title>
        <authorList>
            <person name="Alam M."/>
            <person name="Haque M.S."/>
            <person name="Islam M.S."/>
            <person name="Emdad E.M."/>
            <person name="Islam M.M."/>
            <person name="Ahmed B."/>
            <person name="Halim A."/>
            <person name="Hossen Q.M.M."/>
            <person name="Hossain M.Z."/>
            <person name="Ahmed R."/>
            <person name="Khan M.M."/>
            <person name="Islam R."/>
            <person name="Rashid M.M."/>
            <person name="Khan S.A."/>
            <person name="Rahman M.S."/>
            <person name="Alam M."/>
            <person name="Yahiya A.S."/>
            <person name="Khan M.S."/>
            <person name="Azam M.S."/>
            <person name="Haque T."/>
            <person name="Lashkar M.Z.H."/>
            <person name="Akhand A.I."/>
            <person name="Morshed G."/>
            <person name="Roy S."/>
            <person name="Uddin K.S."/>
            <person name="Rabeya T."/>
            <person name="Hossain A.S."/>
            <person name="Chowdhury A."/>
            <person name="Snigdha A.R."/>
            <person name="Mortoza M.S."/>
            <person name="Matin S.A."/>
            <person name="Hoque S.M.E."/>
            <person name="Islam M.K."/>
            <person name="Roy D.K."/>
            <person name="Haider R."/>
            <person name="Moosa M.M."/>
            <person name="Elias S.M."/>
            <person name="Hasan A.M."/>
            <person name="Jahan S."/>
            <person name="Shafiuddin M."/>
            <person name="Mahmood N."/>
            <person name="Shommy N.S."/>
        </authorList>
    </citation>
    <scope>NUCLEOTIDE SEQUENCE [LARGE SCALE GENOMIC DNA]</scope>
    <source>
        <strain evidence="3">cv. O-4</strain>
    </source>
</reference>
<dbReference type="EMBL" id="AWUE01022090">
    <property type="protein sequence ID" value="OMO59618.1"/>
    <property type="molecule type" value="Genomic_DNA"/>
</dbReference>
<comment type="caution">
    <text evidence="2">The sequence shown here is derived from an EMBL/GenBank/DDBJ whole genome shotgun (WGS) entry which is preliminary data.</text>
</comment>
<evidence type="ECO:0000313" key="2">
    <source>
        <dbReference type="EMBL" id="OMO59618.1"/>
    </source>
</evidence>
<sequence>MPAMQRKQGYSGKEGAREVHIEKRMQQGQQITFKGQADEAPDTFPPTHLDDRKLLIKSNPGEAIKPDMELDECEETTVHDVKMEEELRREEQQHLRRHEAYDVDDDDEPSMPRVQCAQQIITTQIQQGTQDQIDKAKSYMVKRISGRRRFRKQERTAHPYRQHLLPGERRGIAEQKGEGIAQEEKTGKERGKGLFS</sequence>
<feature type="region of interest" description="Disordered" evidence="1">
    <location>
        <begin position="88"/>
        <end position="112"/>
    </location>
</feature>
<dbReference type="AlphaFoldDB" id="A0A1R3GND1"/>
<feature type="compositionally biased region" description="Basic and acidic residues" evidence="1">
    <location>
        <begin position="14"/>
        <end position="25"/>
    </location>
</feature>
<gene>
    <name evidence="2" type="ORF">COLO4_34138</name>
</gene>
<feature type="region of interest" description="Disordered" evidence="1">
    <location>
        <begin position="1"/>
        <end position="30"/>
    </location>
</feature>
<evidence type="ECO:0000313" key="3">
    <source>
        <dbReference type="Proteomes" id="UP000187203"/>
    </source>
</evidence>
<accession>A0A1R3GND1</accession>
<keyword evidence="3" id="KW-1185">Reference proteome</keyword>
<protein>
    <submittedName>
        <fullName evidence="2">Chaperone protein dnaJ</fullName>
    </submittedName>
</protein>
<dbReference type="Proteomes" id="UP000187203">
    <property type="component" value="Unassembled WGS sequence"/>
</dbReference>
<organism evidence="2 3">
    <name type="scientific">Corchorus olitorius</name>
    <dbReference type="NCBI Taxonomy" id="93759"/>
    <lineage>
        <taxon>Eukaryota</taxon>
        <taxon>Viridiplantae</taxon>
        <taxon>Streptophyta</taxon>
        <taxon>Embryophyta</taxon>
        <taxon>Tracheophyta</taxon>
        <taxon>Spermatophyta</taxon>
        <taxon>Magnoliopsida</taxon>
        <taxon>eudicotyledons</taxon>
        <taxon>Gunneridae</taxon>
        <taxon>Pentapetalae</taxon>
        <taxon>rosids</taxon>
        <taxon>malvids</taxon>
        <taxon>Malvales</taxon>
        <taxon>Malvaceae</taxon>
        <taxon>Grewioideae</taxon>
        <taxon>Apeibeae</taxon>
        <taxon>Corchorus</taxon>
    </lineage>
</organism>
<proteinExistence type="predicted"/>